<keyword evidence="4 7" id="KW-0812">Transmembrane</keyword>
<organism evidence="9 10">
    <name type="scientific">Segniliparus rugosus (strain ATCC BAA-974 / DSM 45345 / CCUG 50838 / CIP 108380 / JCM 13579 / CDC 945)</name>
    <dbReference type="NCBI Taxonomy" id="679197"/>
    <lineage>
        <taxon>Bacteria</taxon>
        <taxon>Bacillati</taxon>
        <taxon>Actinomycetota</taxon>
        <taxon>Actinomycetes</taxon>
        <taxon>Mycobacteriales</taxon>
        <taxon>Segniliparaceae</taxon>
        <taxon>Segniliparus</taxon>
    </lineage>
</organism>
<feature type="transmembrane region" description="Helical" evidence="7">
    <location>
        <begin position="392"/>
        <end position="412"/>
    </location>
</feature>
<keyword evidence="6 7" id="KW-0472">Membrane</keyword>
<sequence>MSDNAVMPIVRVAVLGDKKLAEVALPTQLPMRDIIPSVHRMLATEAADLPQRLSLAPVHGAPFSADATLDTVGVVDGDLLTLRPTPAGPAAPGVVEDVADAAVIFSESRTRPWGAAHIARAARTGLVGSVLVATALATAHRLQTGSAIGLAALGAVALLVAGGALLSRPCSRPLSCELAATALAPIVCALALALPGDSAAPRALLAASGAAAWSAVYLIVARELVAFFTSAVVVGLGLVGAAAAQTLWSPPMMTLGCGLIAAALLVTVKAAQLSALSARLPLPTIPAPGDPAPSAPPISVLRDLPRRVKLSDSHQSGFIAGASLLAVLGSLAVGSAAHSPLAWYLVVATGAGAALRARVWDSAVCKAWLLAVPFLTATALTAAFAASGRFPAALGSFGALAALVAALVVVVANPKIGQAESYSLPTRRALGFVASGLDASLLPVIAYLVGLFALVLDR</sequence>
<feature type="transmembrane region" description="Helical" evidence="7">
    <location>
        <begin position="253"/>
        <end position="271"/>
    </location>
</feature>
<dbReference type="InterPro" id="IPR006707">
    <property type="entry name" value="T7SS_EccD"/>
</dbReference>
<dbReference type="Pfam" id="PF08817">
    <property type="entry name" value="YukD"/>
    <property type="match status" value="1"/>
</dbReference>
<dbReference type="InterPro" id="IPR044049">
    <property type="entry name" value="EccD_transm"/>
</dbReference>
<feature type="transmembrane region" description="Helical" evidence="7">
    <location>
        <begin position="146"/>
        <end position="166"/>
    </location>
</feature>
<keyword evidence="10" id="KW-1185">Reference proteome</keyword>
<dbReference type="RefSeq" id="WP_021030638.1">
    <property type="nucleotide sequence ID" value="NZ_KI391954.1"/>
</dbReference>
<keyword evidence="5 7" id="KW-1133">Transmembrane helix</keyword>
<evidence type="ECO:0000313" key="10">
    <source>
        <dbReference type="Proteomes" id="UP000004816"/>
    </source>
</evidence>
<evidence type="ECO:0000256" key="2">
    <source>
        <dbReference type="ARBA" id="ARBA00006162"/>
    </source>
</evidence>
<dbReference type="STRING" id="679197.HMPREF9336_04295"/>
<feature type="transmembrane region" description="Helical" evidence="7">
    <location>
        <begin position="227"/>
        <end position="247"/>
    </location>
</feature>
<comment type="similarity">
    <text evidence="2">Belongs to the EccD/Snm4 family.</text>
</comment>
<feature type="transmembrane region" description="Helical" evidence="7">
    <location>
        <begin position="202"/>
        <end position="220"/>
    </location>
</feature>
<comment type="subcellular location">
    <subcellularLocation>
        <location evidence="1">Cell membrane</location>
        <topology evidence="1">Multi-pass membrane protein</topology>
    </subcellularLocation>
</comment>
<dbReference type="AlphaFoldDB" id="U1LMH8"/>
<dbReference type="OrthoDB" id="4764676at2"/>
<gene>
    <name evidence="9" type="ORF">HMPREF9336_04295</name>
</gene>
<evidence type="ECO:0000256" key="3">
    <source>
        <dbReference type="ARBA" id="ARBA00022475"/>
    </source>
</evidence>
<dbReference type="InterPro" id="IPR024962">
    <property type="entry name" value="YukD-like"/>
</dbReference>
<dbReference type="NCBIfam" id="TIGR03920">
    <property type="entry name" value="T7SS_EccD"/>
    <property type="match status" value="1"/>
</dbReference>
<feature type="domain" description="EccD-like transmembrane" evidence="8">
    <location>
        <begin position="122"/>
        <end position="455"/>
    </location>
</feature>
<keyword evidence="3" id="KW-1003">Cell membrane</keyword>
<dbReference type="Gene3D" id="3.10.20.90">
    <property type="entry name" value="Phosphatidylinositol 3-kinase Catalytic Subunit, Chain A, domain 1"/>
    <property type="match status" value="1"/>
</dbReference>
<name>U1LMH8_SEGRC</name>
<proteinExistence type="inferred from homology"/>
<feature type="transmembrane region" description="Helical" evidence="7">
    <location>
        <begin position="178"/>
        <end position="196"/>
    </location>
</feature>
<dbReference type="GO" id="GO:0005886">
    <property type="term" value="C:plasma membrane"/>
    <property type="evidence" value="ECO:0007669"/>
    <property type="project" value="UniProtKB-SubCell"/>
</dbReference>
<dbReference type="HOGENOM" id="CLU_578499_0_0_11"/>
<feature type="transmembrane region" description="Helical" evidence="7">
    <location>
        <begin position="432"/>
        <end position="456"/>
    </location>
</feature>
<feature type="transmembrane region" description="Helical" evidence="7">
    <location>
        <begin position="367"/>
        <end position="386"/>
    </location>
</feature>
<reference evidence="9 10" key="1">
    <citation type="journal article" date="2011" name="Stand. Genomic Sci.">
        <title>High quality draft genome sequence of Segniliparus rugosus CDC 945(T)= (ATCC BAA-974(T)).</title>
        <authorList>
            <person name="Earl A.M."/>
            <person name="Desjardins C.A."/>
            <person name="Fitzgerald M.G."/>
            <person name="Arachchi H.M."/>
            <person name="Zeng Q."/>
            <person name="Mehta T."/>
            <person name="Griggs A."/>
            <person name="Birren B.W."/>
            <person name="Toney N.C."/>
            <person name="Carr J."/>
            <person name="Posey J."/>
            <person name="Butler W.R."/>
        </authorList>
    </citation>
    <scope>NUCLEOTIDE SEQUENCE [LARGE SCALE GENOMIC DNA]</scope>
    <source>
        <strain evidence="10">ATCC BAA-974 / DSM 45345 / CCUG 50838 / CIP 108380 / JCM 13579 / CDC 945</strain>
    </source>
</reference>
<comment type="caution">
    <text evidence="9">The sequence shown here is derived from an EMBL/GenBank/DDBJ whole genome shotgun (WGS) entry which is preliminary data.</text>
</comment>
<dbReference type="Pfam" id="PF19053">
    <property type="entry name" value="EccD"/>
    <property type="match status" value="1"/>
</dbReference>
<dbReference type="PIRSF" id="PIRSF017804">
    <property type="entry name" value="Secretion_EccD1"/>
    <property type="match status" value="1"/>
</dbReference>
<evidence type="ECO:0000256" key="4">
    <source>
        <dbReference type="ARBA" id="ARBA00022692"/>
    </source>
</evidence>
<dbReference type="Proteomes" id="UP000004816">
    <property type="component" value="Unassembled WGS sequence"/>
</dbReference>
<evidence type="ECO:0000313" key="9">
    <source>
        <dbReference type="EMBL" id="ERG69151.1"/>
    </source>
</evidence>
<evidence type="ECO:0000256" key="7">
    <source>
        <dbReference type="SAM" id="Phobius"/>
    </source>
</evidence>
<accession>U1LMH8</accession>
<evidence type="ECO:0000259" key="8">
    <source>
        <dbReference type="Pfam" id="PF19053"/>
    </source>
</evidence>
<evidence type="ECO:0000256" key="1">
    <source>
        <dbReference type="ARBA" id="ARBA00004651"/>
    </source>
</evidence>
<evidence type="ECO:0000256" key="5">
    <source>
        <dbReference type="ARBA" id="ARBA00022989"/>
    </source>
</evidence>
<protein>
    <submittedName>
        <fullName evidence="9">Type VII secretion integral membrane protein EccD</fullName>
    </submittedName>
</protein>
<evidence type="ECO:0000256" key="6">
    <source>
        <dbReference type="ARBA" id="ARBA00023136"/>
    </source>
</evidence>
<dbReference type="EMBL" id="ACZI02000003">
    <property type="protein sequence ID" value="ERG69151.1"/>
    <property type="molecule type" value="Genomic_DNA"/>
</dbReference>
<feature type="transmembrane region" description="Helical" evidence="7">
    <location>
        <begin position="341"/>
        <end position="360"/>
    </location>
</feature>
<feature type="transmembrane region" description="Helical" evidence="7">
    <location>
        <begin position="316"/>
        <end position="335"/>
    </location>
</feature>